<dbReference type="InterPro" id="IPR023635">
    <property type="entry name" value="Peptide_deformylase"/>
</dbReference>
<dbReference type="InterPro" id="IPR036821">
    <property type="entry name" value="Peptide_deformylase_sf"/>
</dbReference>
<feature type="binding site" evidence="2">
    <location>
        <position position="136"/>
    </location>
    <ligand>
        <name>Fe cation</name>
        <dbReference type="ChEBI" id="CHEBI:24875"/>
    </ligand>
</feature>
<feature type="active site" evidence="2">
    <location>
        <position position="133"/>
    </location>
</feature>
<protein>
    <recommendedName>
        <fullName evidence="2">Peptide deformylase</fullName>
        <shortName evidence="2">PDF</shortName>
        <ecNumber evidence="2">3.5.1.88</ecNumber>
    </recommendedName>
    <alternativeName>
        <fullName evidence="2">Polypeptide deformylase</fullName>
    </alternativeName>
</protein>
<dbReference type="SUPFAM" id="SSF56420">
    <property type="entry name" value="Peptide deformylase"/>
    <property type="match status" value="1"/>
</dbReference>
<dbReference type="AlphaFoldDB" id="A0AAW9JU44"/>
<dbReference type="EC" id="3.5.1.88" evidence="2"/>
<keyword evidence="2 3" id="KW-0378">Hydrolase</keyword>
<dbReference type="PRINTS" id="PR01576">
    <property type="entry name" value="PDEFORMYLASE"/>
</dbReference>
<feature type="binding site" evidence="2">
    <location>
        <position position="132"/>
    </location>
    <ligand>
        <name>Fe cation</name>
        <dbReference type="ChEBI" id="CHEBI:24875"/>
    </ligand>
</feature>
<name>A0AAW9JU44_CARML</name>
<dbReference type="HAMAP" id="MF_00163">
    <property type="entry name" value="Pep_deformylase"/>
    <property type="match status" value="1"/>
</dbReference>
<evidence type="ECO:0000256" key="1">
    <source>
        <dbReference type="ARBA" id="ARBA00010759"/>
    </source>
</evidence>
<comment type="function">
    <text evidence="2">Removes the formyl group from the N-terminal Met of newly synthesized proteins. Requires at least a dipeptide for an efficient rate of reaction. N-terminal L-methionine is a prerequisite for activity but the enzyme has broad specificity at other positions.</text>
</comment>
<comment type="catalytic activity">
    <reaction evidence="2">
        <text>N-terminal N-formyl-L-methionyl-[peptide] + H2O = N-terminal L-methionyl-[peptide] + formate</text>
        <dbReference type="Rhea" id="RHEA:24420"/>
        <dbReference type="Rhea" id="RHEA-COMP:10639"/>
        <dbReference type="Rhea" id="RHEA-COMP:10640"/>
        <dbReference type="ChEBI" id="CHEBI:15377"/>
        <dbReference type="ChEBI" id="CHEBI:15740"/>
        <dbReference type="ChEBI" id="CHEBI:49298"/>
        <dbReference type="ChEBI" id="CHEBI:64731"/>
        <dbReference type="EC" id="3.5.1.88"/>
    </reaction>
</comment>
<keyword evidence="2" id="KW-0408">Iron</keyword>
<dbReference type="PANTHER" id="PTHR10458">
    <property type="entry name" value="PEPTIDE DEFORMYLASE"/>
    <property type="match status" value="1"/>
</dbReference>
<dbReference type="NCBIfam" id="TIGR00079">
    <property type="entry name" value="pept_deformyl"/>
    <property type="match status" value="1"/>
</dbReference>
<proteinExistence type="inferred from homology"/>
<dbReference type="Gene3D" id="3.90.45.10">
    <property type="entry name" value="Peptide deformylase"/>
    <property type="match status" value="1"/>
</dbReference>
<keyword evidence="2" id="KW-0648">Protein biosynthesis</keyword>
<evidence type="ECO:0000313" key="4">
    <source>
        <dbReference type="Proteomes" id="UP001290462"/>
    </source>
</evidence>
<comment type="cofactor">
    <cofactor evidence="2">
        <name>Fe(2+)</name>
        <dbReference type="ChEBI" id="CHEBI:29033"/>
    </cofactor>
    <text evidence="2">Binds 1 Fe(2+) ion.</text>
</comment>
<dbReference type="PANTHER" id="PTHR10458:SF22">
    <property type="entry name" value="PEPTIDE DEFORMYLASE"/>
    <property type="match status" value="1"/>
</dbReference>
<dbReference type="Pfam" id="PF01327">
    <property type="entry name" value="Pep_deformylase"/>
    <property type="match status" value="1"/>
</dbReference>
<sequence>MALLPIVQYPDDILETPASEVTEITDETLQLLADMYQTMVENDGIGIAAPQVNHSLRIAIVELDEESGLFEMINPEIISQEGSSIDVEGCLSFPGVYGTVDRADYIVVRFTDRFGDEYEVEADGYLARAFQHEIEHLDGKLFTDKIIEHIDPQDLESYMEEHGE</sequence>
<dbReference type="GO" id="GO:0042586">
    <property type="term" value="F:peptide deformylase activity"/>
    <property type="evidence" value="ECO:0007669"/>
    <property type="project" value="UniProtKB-UniRule"/>
</dbReference>
<dbReference type="GeneID" id="83606265"/>
<dbReference type="GO" id="GO:0046872">
    <property type="term" value="F:metal ion binding"/>
    <property type="evidence" value="ECO:0007669"/>
    <property type="project" value="UniProtKB-KW"/>
</dbReference>
<evidence type="ECO:0000313" key="3">
    <source>
        <dbReference type="EMBL" id="MDZ5760370.1"/>
    </source>
</evidence>
<comment type="similarity">
    <text evidence="1 2">Belongs to the polypeptide deformylase family.</text>
</comment>
<reference evidence="3" key="1">
    <citation type="submission" date="2023-08" db="EMBL/GenBank/DDBJ databases">
        <title>Genomic characterization of piscicolin 126 produced by Carnobacterium maltaromaticum CM22 strain isolated from salmon (Salmo salar).</title>
        <authorList>
            <person name="Gonzalez-Gragera E."/>
            <person name="Garcia-Lopez J.D."/>
            <person name="Teso-Perez C."/>
            <person name="Gimenez-Hernandez I."/>
            <person name="Peralta-Sanchez J.M."/>
            <person name="Valdivia E."/>
            <person name="Montalban-Lopez M."/>
            <person name="Martin-Platero A.M."/>
            <person name="Banos A."/>
            <person name="Martinez-Bueno M."/>
        </authorList>
    </citation>
    <scope>NUCLEOTIDE SEQUENCE</scope>
    <source>
        <strain evidence="3">CM22</strain>
    </source>
</reference>
<comment type="caution">
    <text evidence="3">The sequence shown here is derived from an EMBL/GenBank/DDBJ whole genome shotgun (WGS) entry which is preliminary data.</text>
</comment>
<organism evidence="3 4">
    <name type="scientific">Carnobacterium maltaromaticum</name>
    <name type="common">Carnobacterium piscicola</name>
    <dbReference type="NCBI Taxonomy" id="2751"/>
    <lineage>
        <taxon>Bacteria</taxon>
        <taxon>Bacillati</taxon>
        <taxon>Bacillota</taxon>
        <taxon>Bacilli</taxon>
        <taxon>Lactobacillales</taxon>
        <taxon>Carnobacteriaceae</taxon>
        <taxon>Carnobacterium</taxon>
    </lineage>
</organism>
<evidence type="ECO:0000256" key="2">
    <source>
        <dbReference type="HAMAP-Rule" id="MF_00163"/>
    </source>
</evidence>
<dbReference type="Proteomes" id="UP001290462">
    <property type="component" value="Unassembled WGS sequence"/>
</dbReference>
<dbReference type="CDD" id="cd00487">
    <property type="entry name" value="Pep_deformylase"/>
    <property type="match status" value="1"/>
</dbReference>
<gene>
    <name evidence="2 3" type="primary">def</name>
    <name evidence="3" type="ORF">RAK27_17155</name>
</gene>
<dbReference type="RefSeq" id="WP_010049579.1">
    <property type="nucleotide sequence ID" value="NZ_BJOJ01000007.1"/>
</dbReference>
<dbReference type="GO" id="GO:0006412">
    <property type="term" value="P:translation"/>
    <property type="evidence" value="ECO:0007669"/>
    <property type="project" value="UniProtKB-UniRule"/>
</dbReference>
<dbReference type="EMBL" id="JAVBVO010000005">
    <property type="protein sequence ID" value="MDZ5760370.1"/>
    <property type="molecule type" value="Genomic_DNA"/>
</dbReference>
<dbReference type="NCBIfam" id="NF001159">
    <property type="entry name" value="PRK00150.1-3"/>
    <property type="match status" value="1"/>
</dbReference>
<accession>A0AAW9JU44</accession>
<feature type="binding site" evidence="2">
    <location>
        <position position="90"/>
    </location>
    <ligand>
        <name>Fe cation</name>
        <dbReference type="ChEBI" id="CHEBI:24875"/>
    </ligand>
</feature>
<dbReference type="PIRSF" id="PIRSF004749">
    <property type="entry name" value="Pep_def"/>
    <property type="match status" value="1"/>
</dbReference>
<keyword evidence="2" id="KW-0479">Metal-binding</keyword>